<accession>A0A8J3QCR6</accession>
<feature type="signal peptide" evidence="1">
    <location>
        <begin position="1"/>
        <end position="20"/>
    </location>
</feature>
<keyword evidence="3" id="KW-1185">Reference proteome</keyword>
<organism evidence="2 3">
    <name type="scientific">Rhizocola hellebori</name>
    <dbReference type="NCBI Taxonomy" id="1392758"/>
    <lineage>
        <taxon>Bacteria</taxon>
        <taxon>Bacillati</taxon>
        <taxon>Actinomycetota</taxon>
        <taxon>Actinomycetes</taxon>
        <taxon>Micromonosporales</taxon>
        <taxon>Micromonosporaceae</taxon>
        <taxon>Rhizocola</taxon>
    </lineage>
</organism>
<dbReference type="AlphaFoldDB" id="A0A8J3QCR6"/>
<feature type="chain" id="PRO_5035281358" evidence="1">
    <location>
        <begin position="21"/>
        <end position="485"/>
    </location>
</feature>
<proteinExistence type="predicted"/>
<comment type="caution">
    <text evidence="2">The sequence shown here is derived from an EMBL/GenBank/DDBJ whole genome shotgun (WGS) entry which is preliminary data.</text>
</comment>
<reference evidence="2" key="1">
    <citation type="submission" date="2021-01" db="EMBL/GenBank/DDBJ databases">
        <title>Whole genome shotgun sequence of Rhizocola hellebori NBRC 109834.</title>
        <authorList>
            <person name="Komaki H."/>
            <person name="Tamura T."/>
        </authorList>
    </citation>
    <scope>NUCLEOTIDE SEQUENCE</scope>
    <source>
        <strain evidence="2">NBRC 109834</strain>
    </source>
</reference>
<gene>
    <name evidence="2" type="ORF">Rhe02_63020</name>
</gene>
<sequence>MRRAVLALAILAVSAFLLTAADVGLMPISPGLGALFVPGFAGAPATAKPFGSFSVPQHPHLAPDGSNSMHNDAYATDSYRGPGPLGHRPRVNSATYGVSECATLAFDRAGRLVGLCGGITGPRLKLIDPGSLRVLASQELPGRVLRAGVSPLEDLCGGAYFYLDEAGRAVVATTNRQIHVIEVSTSDMSLLHVYDLAYLVPQNDCLIALLPDWSGRIWFETSGGMVGAIDPSGAPGAAISLPGEAIANSFAVDETGGVFVVTDHALYRLEADAAGAPRITWRQAYDRGSRRKPGQLSHGSGTTPTLIGPDRVAITDNAEPRMNVLVYDRITGRPICGAPVFAPGASATDNSLVAVGNSLFVENNYGYTGPASTMFGSHSAPGVARVDVQGERCETVWTSQEVAPSSVPKASQATGLLYLYGKPPYGVVAAWTLTAIDMHTGKTAFRVLTGTGMPWNNHYSAIALGPNGCAYAATLTGLVRICDTA</sequence>
<name>A0A8J3QCR6_9ACTN</name>
<protein>
    <submittedName>
        <fullName evidence="2">Uncharacterized protein</fullName>
    </submittedName>
</protein>
<evidence type="ECO:0000313" key="3">
    <source>
        <dbReference type="Proteomes" id="UP000612899"/>
    </source>
</evidence>
<keyword evidence="1" id="KW-0732">Signal</keyword>
<evidence type="ECO:0000313" key="2">
    <source>
        <dbReference type="EMBL" id="GIH08235.1"/>
    </source>
</evidence>
<evidence type="ECO:0000256" key="1">
    <source>
        <dbReference type="SAM" id="SignalP"/>
    </source>
</evidence>
<dbReference type="SUPFAM" id="SSF75011">
    <property type="entry name" value="3-carboxy-cis,cis-mucoante lactonizing enzyme"/>
    <property type="match status" value="1"/>
</dbReference>
<dbReference type="Proteomes" id="UP000612899">
    <property type="component" value="Unassembled WGS sequence"/>
</dbReference>
<dbReference type="EMBL" id="BONY01000046">
    <property type="protein sequence ID" value="GIH08235.1"/>
    <property type="molecule type" value="Genomic_DNA"/>
</dbReference>